<feature type="domain" description="HTH lacI-type" evidence="4">
    <location>
        <begin position="6"/>
        <end position="60"/>
    </location>
</feature>
<keyword evidence="6" id="KW-1185">Reference proteome</keyword>
<dbReference type="SUPFAM" id="SSF47413">
    <property type="entry name" value="lambda repressor-like DNA-binding domains"/>
    <property type="match status" value="1"/>
</dbReference>
<evidence type="ECO:0000256" key="2">
    <source>
        <dbReference type="ARBA" id="ARBA00023125"/>
    </source>
</evidence>
<dbReference type="GO" id="GO:0000976">
    <property type="term" value="F:transcription cis-regulatory region binding"/>
    <property type="evidence" value="ECO:0007669"/>
    <property type="project" value="TreeGrafter"/>
</dbReference>
<dbReference type="CDD" id="cd01574">
    <property type="entry name" value="PBP1_LacI"/>
    <property type="match status" value="1"/>
</dbReference>
<dbReference type="PROSITE" id="PS00356">
    <property type="entry name" value="HTH_LACI_1"/>
    <property type="match status" value="1"/>
</dbReference>
<dbReference type="Pfam" id="PF00356">
    <property type="entry name" value="LacI"/>
    <property type="match status" value="1"/>
</dbReference>
<evidence type="ECO:0000256" key="3">
    <source>
        <dbReference type="ARBA" id="ARBA00023163"/>
    </source>
</evidence>
<dbReference type="PROSITE" id="PS50932">
    <property type="entry name" value="HTH_LACI_2"/>
    <property type="match status" value="1"/>
</dbReference>
<dbReference type="SUPFAM" id="SSF53822">
    <property type="entry name" value="Periplasmic binding protein-like I"/>
    <property type="match status" value="1"/>
</dbReference>
<dbReference type="Proteomes" id="UP000238365">
    <property type="component" value="Chromosome"/>
</dbReference>
<proteinExistence type="predicted"/>
<name>A0A2L0IB74_9GAMM</name>
<dbReference type="EMBL" id="CP026377">
    <property type="protein sequence ID" value="AUX91747.1"/>
    <property type="molecule type" value="Genomic_DNA"/>
</dbReference>
<dbReference type="Gene3D" id="3.40.50.2300">
    <property type="match status" value="2"/>
</dbReference>
<sequence length="361" mass="38267">MKAKSITLYDVAQHAGVSYQTVSRVINQADNVSAKTRQRVEAAMAALNYVPNRVAQQLAGKMGYTLGLATSDLSLHAPSQIAAAIKSRAGEKRFNVVISMTEQSGFEAAKAAINSLLAQRVDGLIVNIPLQDEEAQSLAALCQDTPVLFLDVSPQLAANSVIFDPAEGARLGVAHLLALGHSDIALLAGPQSSISARLRFEGWRQALAQRQLTPGAVMEGDWSALSGYQQVSRLLSEGARPGALLVANDQMALGALRALSEAGLRVPDDVSVIGYDDTADSACFIPPLTTIKQDFRTLGKNSVERMIEMIHQPDAPIRSDLLPVSLVVRKTTAAPGDEALSPQALSAALMQLAQQAARLKG</sequence>
<dbReference type="Pfam" id="PF13377">
    <property type="entry name" value="Peripla_BP_3"/>
    <property type="match status" value="1"/>
</dbReference>
<dbReference type="NCBIfam" id="NF007075">
    <property type="entry name" value="PRK09526.1"/>
    <property type="match status" value="1"/>
</dbReference>
<dbReference type="InterPro" id="IPR028082">
    <property type="entry name" value="Peripla_BP_I"/>
</dbReference>
<dbReference type="InterPro" id="IPR000843">
    <property type="entry name" value="HTH_LacI"/>
</dbReference>
<dbReference type="InterPro" id="IPR046335">
    <property type="entry name" value="LacI/GalR-like_sensor"/>
</dbReference>
<dbReference type="PANTHER" id="PTHR30146">
    <property type="entry name" value="LACI-RELATED TRANSCRIPTIONAL REPRESSOR"/>
    <property type="match status" value="1"/>
</dbReference>
<dbReference type="KEGG" id="pgz:C2E15_00620"/>
<reference evidence="5 6" key="1">
    <citation type="submission" date="2018-01" db="EMBL/GenBank/DDBJ databases">
        <title>Complete and assembled Genome of Pantoea gaviniae DSM22758T.</title>
        <authorList>
            <person name="Stevens M.J.A."/>
            <person name="Zurfluh K."/>
            <person name="Stephan R."/>
        </authorList>
    </citation>
    <scope>NUCLEOTIDE SEQUENCE [LARGE SCALE GENOMIC DNA]</scope>
    <source>
        <strain evidence="5 6">DSM 22758</strain>
    </source>
</reference>
<keyword evidence="1" id="KW-0805">Transcription regulation</keyword>
<dbReference type="GO" id="GO:0003700">
    <property type="term" value="F:DNA-binding transcription factor activity"/>
    <property type="evidence" value="ECO:0007669"/>
    <property type="project" value="TreeGrafter"/>
</dbReference>
<evidence type="ECO:0000313" key="6">
    <source>
        <dbReference type="Proteomes" id="UP000238365"/>
    </source>
</evidence>
<dbReference type="CDD" id="cd01392">
    <property type="entry name" value="HTH_LacI"/>
    <property type="match status" value="1"/>
</dbReference>
<evidence type="ECO:0000313" key="5">
    <source>
        <dbReference type="EMBL" id="AUX91747.1"/>
    </source>
</evidence>
<evidence type="ECO:0000259" key="4">
    <source>
        <dbReference type="PROSITE" id="PS50932"/>
    </source>
</evidence>
<dbReference type="RefSeq" id="WP_104955689.1">
    <property type="nucleotide sequence ID" value="NZ_CP026377.1"/>
</dbReference>
<organism evidence="5 6">
    <name type="scientific">Mixta gaviniae</name>
    <dbReference type="NCBI Taxonomy" id="665914"/>
    <lineage>
        <taxon>Bacteria</taxon>
        <taxon>Pseudomonadati</taxon>
        <taxon>Pseudomonadota</taxon>
        <taxon>Gammaproteobacteria</taxon>
        <taxon>Enterobacterales</taxon>
        <taxon>Erwiniaceae</taxon>
        <taxon>Mixta</taxon>
    </lineage>
</organism>
<dbReference type="SMART" id="SM00354">
    <property type="entry name" value="HTH_LACI"/>
    <property type="match status" value="1"/>
</dbReference>
<accession>A0A2L0IB74</accession>
<dbReference type="PRINTS" id="PR00036">
    <property type="entry name" value="HTHLACI"/>
</dbReference>
<dbReference type="Gene3D" id="1.10.260.40">
    <property type="entry name" value="lambda repressor-like DNA-binding domains"/>
    <property type="match status" value="1"/>
</dbReference>
<dbReference type="InterPro" id="IPR010982">
    <property type="entry name" value="Lambda_DNA-bd_dom_sf"/>
</dbReference>
<gene>
    <name evidence="5" type="primary">lacI</name>
    <name evidence="5" type="ORF">C2E15_00620</name>
</gene>
<evidence type="ECO:0000256" key="1">
    <source>
        <dbReference type="ARBA" id="ARBA00023015"/>
    </source>
</evidence>
<keyword evidence="3" id="KW-0804">Transcription</keyword>
<protein>
    <submittedName>
        <fullName evidence="5">Lac repressor</fullName>
    </submittedName>
</protein>
<dbReference type="AlphaFoldDB" id="A0A2L0IB74"/>
<dbReference type="PANTHER" id="PTHR30146:SF153">
    <property type="entry name" value="LACTOSE OPERON REPRESSOR"/>
    <property type="match status" value="1"/>
</dbReference>
<keyword evidence="2" id="KW-0238">DNA-binding</keyword>